<keyword evidence="1" id="KW-0479">Metal-binding</keyword>
<dbReference type="Pfam" id="PF22586">
    <property type="entry name" value="ANCHR-like_BBOX"/>
    <property type="match status" value="1"/>
</dbReference>
<evidence type="ECO:0000313" key="3">
    <source>
        <dbReference type="EMBL" id="VDI26574.1"/>
    </source>
</evidence>
<reference evidence="3" key="1">
    <citation type="submission" date="2018-11" db="EMBL/GenBank/DDBJ databases">
        <authorList>
            <person name="Alioto T."/>
            <person name="Alioto T."/>
        </authorList>
    </citation>
    <scope>NUCLEOTIDE SEQUENCE</scope>
</reference>
<dbReference type="EMBL" id="UYJE01004260">
    <property type="protein sequence ID" value="VDI26574.1"/>
    <property type="molecule type" value="Genomic_DNA"/>
</dbReference>
<organism evidence="3 4">
    <name type="scientific">Mytilus galloprovincialis</name>
    <name type="common">Mediterranean mussel</name>
    <dbReference type="NCBI Taxonomy" id="29158"/>
    <lineage>
        <taxon>Eukaryota</taxon>
        <taxon>Metazoa</taxon>
        <taxon>Spiralia</taxon>
        <taxon>Lophotrochozoa</taxon>
        <taxon>Mollusca</taxon>
        <taxon>Bivalvia</taxon>
        <taxon>Autobranchia</taxon>
        <taxon>Pteriomorphia</taxon>
        <taxon>Mytilida</taxon>
        <taxon>Mytiloidea</taxon>
        <taxon>Mytilidae</taxon>
        <taxon>Mytilinae</taxon>
        <taxon>Mytilus</taxon>
    </lineage>
</organism>
<dbReference type="InterPro" id="IPR000315">
    <property type="entry name" value="Znf_B-box"/>
</dbReference>
<dbReference type="AlphaFoldDB" id="A0A8B6DX77"/>
<accession>A0A8B6DX77</accession>
<dbReference type="Gene3D" id="2.120.10.30">
    <property type="entry name" value="TolB, C-terminal domain"/>
    <property type="match status" value="1"/>
</dbReference>
<sequence>MATSTLIICSLCQEDNETSTAVTWCAECEVFLCSECQKHHGRSKMSKNHQVMSIHDYQNLPESMLNIKNNCEDHDLKYELFCGFHDCACCTKCIKDKHDNCKGLVSLGEVVGNIKSSVFVSQVKTDLINLHENLKTIKLFFSENLSALEKQKLEAISRVHTMRQSINNHLDKLEESLLDDIGSEFTNIQETIGNIKSEIDSKTDQVEEKQKDFSKMVEFSTDLQTYFGLHEVEKVIKQEEQFINKLKSADKLREKKMKVDCFDLESTVRCTKEFAKLSICLSPENLQLKTKGESQLQSHFKNPVLSIVKPVIKQRFKMPKYPVHISGCQILPNSDIVFVDQEKNSLLLFNNDGVFVKEIMTFINTPSDICYVRQREVAVTLIDRQKVFIIDVERNKVVRRTDVDGRCYGICTYEQMMYVIVDANSVFIALDFDLNIENLIPIVTKSLSRIAVFGDRLYCTHSIDNSVVCYSKEGEKLWSFNDEIRFPFGIDIDRNGYVYVACNGSNSIISLSQDGTIKEVIISEDSGVNKPLALTIDRELSVLVFSNENGDSFFLSI</sequence>
<evidence type="ECO:0000256" key="1">
    <source>
        <dbReference type="PROSITE-ProRule" id="PRU00024"/>
    </source>
</evidence>
<keyword evidence="1" id="KW-0862">Zinc</keyword>
<proteinExistence type="predicted"/>
<comment type="caution">
    <text evidence="3">The sequence shown here is derived from an EMBL/GenBank/DDBJ whole genome shotgun (WGS) entry which is preliminary data.</text>
</comment>
<dbReference type="PANTHER" id="PTHR25462">
    <property type="entry name" value="BONUS, ISOFORM C-RELATED"/>
    <property type="match status" value="1"/>
</dbReference>
<dbReference type="InterPro" id="IPR011042">
    <property type="entry name" value="6-blade_b-propeller_TolB-like"/>
</dbReference>
<dbReference type="InterPro" id="IPR047153">
    <property type="entry name" value="TRIM45/56/19-like"/>
</dbReference>
<keyword evidence="4" id="KW-1185">Reference proteome</keyword>
<dbReference type="GO" id="GO:0008270">
    <property type="term" value="F:zinc ion binding"/>
    <property type="evidence" value="ECO:0007669"/>
    <property type="project" value="UniProtKB-KW"/>
</dbReference>
<feature type="domain" description="B box-type" evidence="2">
    <location>
        <begin position="4"/>
        <end position="54"/>
    </location>
</feature>
<dbReference type="Proteomes" id="UP000596742">
    <property type="component" value="Unassembled WGS sequence"/>
</dbReference>
<dbReference type="OrthoDB" id="6126246at2759"/>
<dbReference type="PANTHER" id="PTHR25462:SF296">
    <property type="entry name" value="MEIOTIC P26, ISOFORM F"/>
    <property type="match status" value="1"/>
</dbReference>
<protein>
    <recommendedName>
        <fullName evidence="2">B box-type domain-containing protein</fullName>
    </recommendedName>
</protein>
<dbReference type="PROSITE" id="PS50119">
    <property type="entry name" value="ZF_BBOX"/>
    <property type="match status" value="1"/>
</dbReference>
<evidence type="ECO:0000259" key="2">
    <source>
        <dbReference type="PROSITE" id="PS50119"/>
    </source>
</evidence>
<keyword evidence="1" id="KW-0863">Zinc-finger</keyword>
<dbReference type="CDD" id="cd19757">
    <property type="entry name" value="Bbox1"/>
    <property type="match status" value="1"/>
</dbReference>
<evidence type="ECO:0000313" key="4">
    <source>
        <dbReference type="Proteomes" id="UP000596742"/>
    </source>
</evidence>
<dbReference type="SUPFAM" id="SSF101898">
    <property type="entry name" value="NHL repeat"/>
    <property type="match status" value="1"/>
</dbReference>
<name>A0A8B6DX77_MYTGA</name>
<dbReference type="Gene3D" id="3.30.160.60">
    <property type="entry name" value="Classic Zinc Finger"/>
    <property type="match status" value="1"/>
</dbReference>
<gene>
    <name evidence="3" type="ORF">MGAL_10B042383</name>
</gene>